<dbReference type="Proteomes" id="UP000037729">
    <property type="component" value="Unassembled WGS sequence"/>
</dbReference>
<keyword evidence="1" id="KW-0812">Transmembrane</keyword>
<keyword evidence="3" id="KW-1185">Reference proteome</keyword>
<protein>
    <submittedName>
        <fullName evidence="2">Uncharacterized protein</fullName>
    </submittedName>
</protein>
<evidence type="ECO:0000313" key="2">
    <source>
        <dbReference type="EMBL" id="KOX92813.1"/>
    </source>
</evidence>
<accession>A0A0N0BNQ0</accession>
<keyword evidence="1" id="KW-0472">Membrane</keyword>
<comment type="caution">
    <text evidence="2">The sequence shown here is derived from an EMBL/GenBank/DDBJ whole genome shotgun (WGS) entry which is preliminary data.</text>
</comment>
<dbReference type="EMBL" id="LIUF01000003">
    <property type="protein sequence ID" value="KOX92813.1"/>
    <property type="molecule type" value="Genomic_DNA"/>
</dbReference>
<dbReference type="RefSeq" id="WP_053967967.1">
    <property type="nucleotide sequence ID" value="NZ_LIUF01000003.1"/>
</dbReference>
<feature type="transmembrane region" description="Helical" evidence="1">
    <location>
        <begin position="12"/>
        <end position="31"/>
    </location>
</feature>
<dbReference type="AlphaFoldDB" id="A0A0N0BNQ0"/>
<sequence length="298" mass="33647">MCFQSIDSGRIRLATFVFLIIGWLALVGFFWDSGNRELGAAAIGAGPLALYSFYDEVVNQPVLTVSGPITYEKSVVRGYVDGPTLTEHLNTQQPVLLNEPIETVYPIINVNVEVKNKGLSTAESATTRVLTELVEPFFARWGDEANEQSISIHPGMSRTLTLMRITPRHLDFQQFLGQDEVEGHEYMVTRIFDVLEPGYSGDGVLIDGIPYYIQHPIHQNKERRKAGDNQGTFFGKQMPPNETYKIEIEFGAAEWGRRVDNVGTVSLPDAVTDGEWESSFRRYNRYDELVTHLEEHGW</sequence>
<evidence type="ECO:0000313" key="3">
    <source>
        <dbReference type="Proteomes" id="UP000037729"/>
    </source>
</evidence>
<name>A0A0N0BNQ0_9EURY</name>
<keyword evidence="1" id="KW-1133">Transmembrane helix</keyword>
<proteinExistence type="predicted"/>
<reference evidence="2 3" key="1">
    <citation type="submission" date="2015-08" db="EMBL/GenBank/DDBJ databases">
        <title>Genomes of Isolates from Cabo Rojo, PR.</title>
        <authorList>
            <person name="Sanchez-Nieves R.L."/>
            <person name="Montalvo-Rodriguez R."/>
        </authorList>
    </citation>
    <scope>NUCLEOTIDE SEQUENCE [LARGE SCALE GENOMIC DNA]</scope>
    <source>
        <strain evidence="2 3">SL3</strain>
    </source>
</reference>
<organism evidence="2 3">
    <name type="scientific">Haloarcula rubripromontorii</name>
    <dbReference type="NCBI Taxonomy" id="1705562"/>
    <lineage>
        <taxon>Archaea</taxon>
        <taxon>Methanobacteriati</taxon>
        <taxon>Methanobacteriota</taxon>
        <taxon>Stenosarchaea group</taxon>
        <taxon>Halobacteria</taxon>
        <taxon>Halobacteriales</taxon>
        <taxon>Haloarculaceae</taxon>
        <taxon>Haloarcula</taxon>
    </lineage>
</organism>
<gene>
    <name evidence="2" type="ORF">AMS69_10145</name>
</gene>
<evidence type="ECO:0000256" key="1">
    <source>
        <dbReference type="SAM" id="Phobius"/>
    </source>
</evidence>
<dbReference type="PATRIC" id="fig|1705562.3.peg.195"/>